<dbReference type="PANTHER" id="PTHR30629">
    <property type="entry name" value="PROPHAGE INTEGRASE"/>
    <property type="match status" value="1"/>
</dbReference>
<dbReference type="PANTHER" id="PTHR30629:SF2">
    <property type="entry name" value="PROPHAGE INTEGRASE INTS-RELATED"/>
    <property type="match status" value="1"/>
</dbReference>
<evidence type="ECO:0000256" key="3">
    <source>
        <dbReference type="ARBA" id="ARBA00023125"/>
    </source>
</evidence>
<gene>
    <name evidence="8" type="ORF">FHS22_007182</name>
</gene>
<dbReference type="InterPro" id="IPR011010">
    <property type="entry name" value="DNA_brk_join_enz"/>
</dbReference>
<dbReference type="PROSITE" id="PS51900">
    <property type="entry name" value="CB"/>
    <property type="match status" value="1"/>
</dbReference>
<evidence type="ECO:0000313" key="8">
    <source>
        <dbReference type="EMBL" id="MBB5967868.1"/>
    </source>
</evidence>
<evidence type="ECO:0000256" key="1">
    <source>
        <dbReference type="ARBA" id="ARBA00008857"/>
    </source>
</evidence>
<dbReference type="Pfam" id="PF14659">
    <property type="entry name" value="Phage_int_SAM_3"/>
    <property type="match status" value="1"/>
</dbReference>
<evidence type="ECO:0000256" key="5">
    <source>
        <dbReference type="PROSITE-ProRule" id="PRU01248"/>
    </source>
</evidence>
<evidence type="ECO:0000313" key="9">
    <source>
        <dbReference type="Proteomes" id="UP000562352"/>
    </source>
</evidence>
<dbReference type="Proteomes" id="UP000562352">
    <property type="component" value="Unassembled WGS sequence"/>
</dbReference>
<dbReference type="PROSITE" id="PS51898">
    <property type="entry name" value="TYR_RECOMBINASE"/>
    <property type="match status" value="1"/>
</dbReference>
<proteinExistence type="inferred from homology"/>
<dbReference type="InterPro" id="IPR002104">
    <property type="entry name" value="Integrase_catalytic"/>
</dbReference>
<dbReference type="GO" id="GO:0006310">
    <property type="term" value="P:DNA recombination"/>
    <property type="evidence" value="ECO:0007669"/>
    <property type="project" value="UniProtKB-KW"/>
</dbReference>
<dbReference type="Pfam" id="PF00589">
    <property type="entry name" value="Phage_integrase"/>
    <property type="match status" value="1"/>
</dbReference>
<dbReference type="InterPro" id="IPR044068">
    <property type="entry name" value="CB"/>
</dbReference>
<dbReference type="InterPro" id="IPR050808">
    <property type="entry name" value="Phage_Integrase"/>
</dbReference>
<name>A0A841DHT3_PLAVE</name>
<dbReference type="SUPFAM" id="SSF56349">
    <property type="entry name" value="DNA breaking-rejoining enzymes"/>
    <property type="match status" value="1"/>
</dbReference>
<evidence type="ECO:0000259" key="6">
    <source>
        <dbReference type="PROSITE" id="PS51898"/>
    </source>
</evidence>
<keyword evidence="4" id="KW-0233">DNA recombination</keyword>
<feature type="domain" description="Tyr recombinase" evidence="6">
    <location>
        <begin position="173"/>
        <end position="390"/>
    </location>
</feature>
<keyword evidence="9" id="KW-1185">Reference proteome</keyword>
<evidence type="ECO:0000256" key="2">
    <source>
        <dbReference type="ARBA" id="ARBA00022908"/>
    </source>
</evidence>
<dbReference type="Gene3D" id="1.10.150.130">
    <property type="match status" value="1"/>
</dbReference>
<keyword evidence="3 5" id="KW-0238">DNA-binding</keyword>
<reference evidence="8 9" key="1">
    <citation type="submission" date="2020-08" db="EMBL/GenBank/DDBJ databases">
        <title>Genomic Encyclopedia of Type Strains, Phase III (KMG-III): the genomes of soil and plant-associated and newly described type strains.</title>
        <authorList>
            <person name="Whitman W."/>
        </authorList>
    </citation>
    <scope>NUCLEOTIDE SEQUENCE [LARGE SCALE GENOMIC DNA]</scope>
    <source>
        <strain evidence="8 9">CECT 3303</strain>
    </source>
</reference>
<organism evidence="8 9">
    <name type="scientific">Planomonospora venezuelensis</name>
    <dbReference type="NCBI Taxonomy" id="1999"/>
    <lineage>
        <taxon>Bacteria</taxon>
        <taxon>Bacillati</taxon>
        <taxon>Actinomycetota</taxon>
        <taxon>Actinomycetes</taxon>
        <taxon>Streptosporangiales</taxon>
        <taxon>Streptosporangiaceae</taxon>
        <taxon>Planomonospora</taxon>
    </lineage>
</organism>
<comment type="similarity">
    <text evidence="1">Belongs to the 'phage' integrase family.</text>
</comment>
<dbReference type="InterPro" id="IPR013762">
    <property type="entry name" value="Integrase-like_cat_sf"/>
</dbReference>
<dbReference type="InterPro" id="IPR010998">
    <property type="entry name" value="Integrase_recombinase_N"/>
</dbReference>
<dbReference type="GO" id="GO:0003677">
    <property type="term" value="F:DNA binding"/>
    <property type="evidence" value="ECO:0007669"/>
    <property type="project" value="UniProtKB-UniRule"/>
</dbReference>
<sequence>MPKQRAHGDGGLYWSESRQRWIAEMTIGYSPAGRRITRKAAGRTKTEAKAKLKEMLRDHDDGLTVAAGRDTVAEAVRNWLEFGLSGRAESTVNTKRILAEKHIIPELGARKLRELTADDVDRWLARTSKKVSTRTLQELRSILKRSLVRAQARDKVKRNVVLLCELPKGKAGRPSKALTMEQAMAVLEANETAKPWLHAYILVSLLVGLRTEEVRDLSWAYVVAFDQETVAWATITEIGWDHQEFGIYVWRSDRVGGDTKTITSRRTLKLPQRCVTALRKLWDHQAKVRETAGDAWEDNDLVFATRTGTKLSSANVRREFRRVIARAGLTAKEWTPREMRHSFVSLLSADGVPIEHIARLVGHAGGSAVTEKVYRQQIRPVIQEGATVMDRIFPGGQRPSAGT</sequence>
<keyword evidence="2" id="KW-0229">DNA integration</keyword>
<dbReference type="InterPro" id="IPR004107">
    <property type="entry name" value="Integrase_SAM-like_N"/>
</dbReference>
<dbReference type="Gene3D" id="1.10.443.10">
    <property type="entry name" value="Intergrase catalytic core"/>
    <property type="match status" value="1"/>
</dbReference>
<dbReference type="GO" id="GO:0015074">
    <property type="term" value="P:DNA integration"/>
    <property type="evidence" value="ECO:0007669"/>
    <property type="project" value="UniProtKB-KW"/>
</dbReference>
<dbReference type="RefSeq" id="WP_184948569.1">
    <property type="nucleotide sequence ID" value="NZ_BAAAWZ010000004.1"/>
</dbReference>
<protein>
    <submittedName>
        <fullName evidence="8">Site-specific recombinase XerD</fullName>
    </submittedName>
</protein>
<accession>A0A841DHT3</accession>
<feature type="domain" description="Core-binding (CB)" evidence="7">
    <location>
        <begin position="70"/>
        <end position="151"/>
    </location>
</feature>
<dbReference type="EMBL" id="JACHJJ010000041">
    <property type="protein sequence ID" value="MBB5967868.1"/>
    <property type="molecule type" value="Genomic_DNA"/>
</dbReference>
<evidence type="ECO:0000256" key="4">
    <source>
        <dbReference type="ARBA" id="ARBA00023172"/>
    </source>
</evidence>
<comment type="caution">
    <text evidence="8">The sequence shown here is derived from an EMBL/GenBank/DDBJ whole genome shotgun (WGS) entry which is preliminary data.</text>
</comment>
<dbReference type="AlphaFoldDB" id="A0A841DHT3"/>
<evidence type="ECO:0000259" key="7">
    <source>
        <dbReference type="PROSITE" id="PS51900"/>
    </source>
</evidence>